<organism evidence="2 3">
    <name type="scientific">Thalassobacterium sedimentorum</name>
    <dbReference type="NCBI Taxonomy" id="3041258"/>
    <lineage>
        <taxon>Bacteria</taxon>
        <taxon>Pseudomonadati</taxon>
        <taxon>Verrucomicrobiota</taxon>
        <taxon>Opitutia</taxon>
        <taxon>Puniceicoccales</taxon>
        <taxon>Coraliomargaritaceae</taxon>
        <taxon>Thalassobacterium</taxon>
    </lineage>
</organism>
<keyword evidence="3" id="KW-1185">Reference proteome</keyword>
<feature type="domain" description="DUF5069" evidence="1">
    <location>
        <begin position="13"/>
        <end position="147"/>
    </location>
</feature>
<protein>
    <submittedName>
        <fullName evidence="2">DUF5069 domain-containing protein</fullName>
    </submittedName>
</protein>
<reference evidence="2 3" key="1">
    <citation type="submission" date="2023-04" db="EMBL/GenBank/DDBJ databases">
        <title>A novel bacteria isolated from coastal sediment.</title>
        <authorList>
            <person name="Liu X.-J."/>
            <person name="Du Z.-J."/>
        </authorList>
    </citation>
    <scope>NUCLEOTIDE SEQUENCE [LARGE SCALE GENOMIC DNA]</scope>
    <source>
        <strain evidence="2 3">SDUM461004</strain>
    </source>
</reference>
<gene>
    <name evidence="2" type="ORF">QEH59_15470</name>
</gene>
<accession>A0ABU1AM95</accession>
<evidence type="ECO:0000313" key="2">
    <source>
        <dbReference type="EMBL" id="MDQ8195832.1"/>
    </source>
</evidence>
<dbReference type="InterPro" id="IPR031849">
    <property type="entry name" value="DUF5069"/>
</dbReference>
<dbReference type="RefSeq" id="WP_308986281.1">
    <property type="nucleotide sequence ID" value="NZ_JARXIC010000034.1"/>
</dbReference>
<name>A0ABU1AM95_9BACT</name>
<evidence type="ECO:0000259" key="1">
    <source>
        <dbReference type="Pfam" id="PF16798"/>
    </source>
</evidence>
<proteinExistence type="predicted"/>
<dbReference type="EMBL" id="JARXIC010000034">
    <property type="protein sequence ID" value="MDQ8195832.1"/>
    <property type="molecule type" value="Genomic_DNA"/>
</dbReference>
<comment type="caution">
    <text evidence="2">The sequence shown here is derived from an EMBL/GenBank/DDBJ whole genome shotgun (WGS) entry which is preliminary data.</text>
</comment>
<evidence type="ECO:0000313" key="3">
    <source>
        <dbReference type="Proteomes" id="UP001243717"/>
    </source>
</evidence>
<dbReference type="Proteomes" id="UP001243717">
    <property type="component" value="Unassembled WGS sequence"/>
</dbReference>
<sequence>MTTTLTHSLDLSQTYPRSPRAKLGGFVTAARTLDKCRAVIAGTEGEYHYNCPLDQIFFEFSGIDPEAFKAFVATDADDASVANWIKENGKSHSQEEIILWNNSLRYKRISEMPAKLQVFLEDYIDEVVPAGKIVYYWFDVYDIEEERI</sequence>
<dbReference type="Pfam" id="PF16798">
    <property type="entry name" value="DUF5069"/>
    <property type="match status" value="1"/>
</dbReference>